<proteinExistence type="inferred from homology"/>
<evidence type="ECO:0000256" key="2">
    <source>
        <dbReference type="ARBA" id="ARBA00022801"/>
    </source>
</evidence>
<feature type="region of interest" description="Disordered" evidence="5">
    <location>
        <begin position="154"/>
        <end position="173"/>
    </location>
</feature>
<comment type="similarity">
    <text evidence="1 4">Belongs to the glycosyl hydrolase 17 family.</text>
</comment>
<comment type="caution">
    <text evidence="6">The sequence shown here is derived from an EMBL/GenBank/DDBJ whole genome shotgun (WGS) entry which is preliminary data.</text>
</comment>
<reference evidence="6 7" key="1">
    <citation type="journal article" date="2021" name="Hortic Res">
        <title>Chromosome-scale assembly of the Dendrobium chrysotoxum genome enhances the understanding of orchid evolution.</title>
        <authorList>
            <person name="Zhang Y."/>
            <person name="Zhang G.Q."/>
            <person name="Zhang D."/>
            <person name="Liu X.D."/>
            <person name="Xu X.Y."/>
            <person name="Sun W.H."/>
            <person name="Yu X."/>
            <person name="Zhu X."/>
            <person name="Wang Z.W."/>
            <person name="Zhao X."/>
            <person name="Zhong W.Y."/>
            <person name="Chen H."/>
            <person name="Yin W.L."/>
            <person name="Huang T."/>
            <person name="Niu S.C."/>
            <person name="Liu Z.J."/>
        </authorList>
    </citation>
    <scope>NUCLEOTIDE SEQUENCE [LARGE SCALE GENOMIC DNA]</scope>
    <source>
        <strain evidence="6">Lindl</strain>
    </source>
</reference>
<dbReference type="InterPro" id="IPR017853">
    <property type="entry name" value="GH"/>
</dbReference>
<evidence type="ECO:0008006" key="8">
    <source>
        <dbReference type="Google" id="ProtNLM"/>
    </source>
</evidence>
<evidence type="ECO:0000313" key="6">
    <source>
        <dbReference type="EMBL" id="KAH0470109.1"/>
    </source>
</evidence>
<dbReference type="InterPro" id="IPR000490">
    <property type="entry name" value="Glyco_hydro_17"/>
</dbReference>
<dbReference type="GO" id="GO:0004553">
    <property type="term" value="F:hydrolase activity, hydrolyzing O-glycosyl compounds"/>
    <property type="evidence" value="ECO:0007669"/>
    <property type="project" value="InterPro"/>
</dbReference>
<dbReference type="EMBL" id="JAGFBR010000002">
    <property type="protein sequence ID" value="KAH0470109.1"/>
    <property type="molecule type" value="Genomic_DNA"/>
</dbReference>
<protein>
    <recommendedName>
        <fullName evidence="8">Glucan endo-1,3-beta-D-glucosidase</fullName>
    </recommendedName>
</protein>
<dbReference type="GO" id="GO:0005975">
    <property type="term" value="P:carbohydrate metabolic process"/>
    <property type="evidence" value="ECO:0007669"/>
    <property type="project" value="InterPro"/>
</dbReference>
<dbReference type="SUPFAM" id="SSF51445">
    <property type="entry name" value="(Trans)glycosidases"/>
    <property type="match status" value="1"/>
</dbReference>
<evidence type="ECO:0000313" key="7">
    <source>
        <dbReference type="Proteomes" id="UP000775213"/>
    </source>
</evidence>
<dbReference type="Pfam" id="PF00332">
    <property type="entry name" value="Glyco_hydro_17"/>
    <property type="match status" value="1"/>
</dbReference>
<organism evidence="6 7">
    <name type="scientific">Dendrobium chrysotoxum</name>
    <name type="common">Orchid</name>
    <dbReference type="NCBI Taxonomy" id="161865"/>
    <lineage>
        <taxon>Eukaryota</taxon>
        <taxon>Viridiplantae</taxon>
        <taxon>Streptophyta</taxon>
        <taxon>Embryophyta</taxon>
        <taxon>Tracheophyta</taxon>
        <taxon>Spermatophyta</taxon>
        <taxon>Magnoliopsida</taxon>
        <taxon>Liliopsida</taxon>
        <taxon>Asparagales</taxon>
        <taxon>Orchidaceae</taxon>
        <taxon>Epidendroideae</taxon>
        <taxon>Malaxideae</taxon>
        <taxon>Dendrobiinae</taxon>
        <taxon>Dendrobium</taxon>
    </lineage>
</organism>
<name>A0AAV7HPC4_DENCH</name>
<keyword evidence="2" id="KW-0378">Hydrolase</keyword>
<gene>
    <name evidence="6" type="ORF">IEQ34_001667</name>
</gene>
<accession>A0AAV7HPC4</accession>
<evidence type="ECO:0000256" key="1">
    <source>
        <dbReference type="ARBA" id="ARBA00008773"/>
    </source>
</evidence>
<dbReference type="AlphaFoldDB" id="A0AAV7HPC4"/>
<dbReference type="PANTHER" id="PTHR32227">
    <property type="entry name" value="GLUCAN ENDO-1,3-BETA-GLUCOSIDASE BG1-RELATED-RELATED"/>
    <property type="match status" value="1"/>
</dbReference>
<sequence>MKGDNLPSPSQVISLYKFHNIKKLRLFYPYANALSALKNSGIEVILGTYNEDLQSLAGDTSTTTSWVHTNVAPYASAVDFWCIDVGNEVIPDDSANYVLPAMRNIASALHAAGFNILISTDVLTEVLGTSYPPLWWSTVAVKGGGQQWPEVVASGGGGGGQQMEVADKGLQCP</sequence>
<dbReference type="Proteomes" id="UP000775213">
    <property type="component" value="Unassembled WGS sequence"/>
</dbReference>
<evidence type="ECO:0000256" key="3">
    <source>
        <dbReference type="ARBA" id="ARBA00023295"/>
    </source>
</evidence>
<dbReference type="Gene3D" id="3.20.20.80">
    <property type="entry name" value="Glycosidases"/>
    <property type="match status" value="1"/>
</dbReference>
<evidence type="ECO:0000256" key="5">
    <source>
        <dbReference type="SAM" id="MobiDB-lite"/>
    </source>
</evidence>
<keyword evidence="3" id="KW-0326">Glycosidase</keyword>
<evidence type="ECO:0000256" key="4">
    <source>
        <dbReference type="RuleBase" id="RU004335"/>
    </source>
</evidence>
<keyword evidence="7" id="KW-1185">Reference proteome</keyword>
<dbReference type="InterPro" id="IPR044965">
    <property type="entry name" value="Glyco_hydro_17_plant"/>
</dbReference>